<protein>
    <submittedName>
        <fullName evidence="1">Uncharacterized protein</fullName>
    </submittedName>
</protein>
<dbReference type="EMBL" id="MU275990">
    <property type="protein sequence ID" value="KAI0044226.1"/>
    <property type="molecule type" value="Genomic_DNA"/>
</dbReference>
<reference evidence="1" key="1">
    <citation type="submission" date="2021-02" db="EMBL/GenBank/DDBJ databases">
        <authorList>
            <consortium name="DOE Joint Genome Institute"/>
            <person name="Ahrendt S."/>
            <person name="Looney B.P."/>
            <person name="Miyauchi S."/>
            <person name="Morin E."/>
            <person name="Drula E."/>
            <person name="Courty P.E."/>
            <person name="Chicoki N."/>
            <person name="Fauchery L."/>
            <person name="Kohler A."/>
            <person name="Kuo A."/>
            <person name="Labutti K."/>
            <person name="Pangilinan J."/>
            <person name="Lipzen A."/>
            <person name="Riley R."/>
            <person name="Andreopoulos W."/>
            <person name="He G."/>
            <person name="Johnson J."/>
            <person name="Barry K.W."/>
            <person name="Grigoriev I.V."/>
            <person name="Nagy L."/>
            <person name="Hibbett D."/>
            <person name="Henrissat B."/>
            <person name="Matheny P.B."/>
            <person name="Labbe J."/>
            <person name="Martin F."/>
        </authorList>
    </citation>
    <scope>NUCLEOTIDE SEQUENCE</scope>
    <source>
        <strain evidence="1">FP105234-sp</strain>
    </source>
</reference>
<keyword evidence="2" id="KW-1185">Reference proteome</keyword>
<accession>A0ACB8RKI3</accession>
<evidence type="ECO:0000313" key="1">
    <source>
        <dbReference type="EMBL" id="KAI0044226.1"/>
    </source>
</evidence>
<name>A0ACB8RKI3_9AGAM</name>
<comment type="caution">
    <text evidence="1">The sequence shown here is derived from an EMBL/GenBank/DDBJ whole genome shotgun (WGS) entry which is preliminary data.</text>
</comment>
<evidence type="ECO:0000313" key="2">
    <source>
        <dbReference type="Proteomes" id="UP000814033"/>
    </source>
</evidence>
<organism evidence="1 2">
    <name type="scientific">Auriscalpium vulgare</name>
    <dbReference type="NCBI Taxonomy" id="40419"/>
    <lineage>
        <taxon>Eukaryota</taxon>
        <taxon>Fungi</taxon>
        <taxon>Dikarya</taxon>
        <taxon>Basidiomycota</taxon>
        <taxon>Agaricomycotina</taxon>
        <taxon>Agaricomycetes</taxon>
        <taxon>Russulales</taxon>
        <taxon>Auriscalpiaceae</taxon>
        <taxon>Auriscalpium</taxon>
    </lineage>
</organism>
<gene>
    <name evidence="1" type="ORF">FA95DRAFT_1681362</name>
</gene>
<reference evidence="1" key="2">
    <citation type="journal article" date="2022" name="New Phytol.">
        <title>Evolutionary transition to the ectomycorrhizal habit in the genomes of a hyperdiverse lineage of mushroom-forming fungi.</title>
        <authorList>
            <person name="Looney B."/>
            <person name="Miyauchi S."/>
            <person name="Morin E."/>
            <person name="Drula E."/>
            <person name="Courty P.E."/>
            <person name="Kohler A."/>
            <person name="Kuo A."/>
            <person name="LaButti K."/>
            <person name="Pangilinan J."/>
            <person name="Lipzen A."/>
            <person name="Riley R."/>
            <person name="Andreopoulos W."/>
            <person name="He G."/>
            <person name="Johnson J."/>
            <person name="Nolan M."/>
            <person name="Tritt A."/>
            <person name="Barry K.W."/>
            <person name="Grigoriev I.V."/>
            <person name="Nagy L.G."/>
            <person name="Hibbett D."/>
            <person name="Henrissat B."/>
            <person name="Matheny P.B."/>
            <person name="Labbe J."/>
            <person name="Martin F.M."/>
        </authorList>
    </citation>
    <scope>NUCLEOTIDE SEQUENCE</scope>
    <source>
        <strain evidence="1">FP105234-sp</strain>
    </source>
</reference>
<sequence length="587" mass="66736">MDEEESLQAIDHKIEQHHRALQDLRARRNLFLPVACLIPDILSLILRFSIREAGTNDCASWDTIAHQRLWFGDMRTRYSSARRAIELSHVCRHWRAVARGDALLWTQLLMSSERWCWRMLERSKQAPLAVRVYLPSILKPTDHLYRSTYRTLGYMERVQHLLLSNGTSGVASDSLMAHLHKAAPLLRSLCLVNSGVTTWTKRETLSGSIFGGTSPPLRHIGISGYDIPWSLHLLRIPTVTHLELSTIINWKTAQLRSLLEILLKMPHLTVLALRDAIPSGTDDDGLRVELPRLAHLTLFDEFTECVSILEHIDQVPPTAVVRIWPNNVLEAPDARERVRSLLNLVAPFSKDSRTIHFTGRRRNPTLFLRVECWAKEITARSDLQPSQPPTSKVSLAIRCTSYPGPLPEVVRDIATIFSLQDIRTLSYEGVDREDYYLDAWKDALLLLHTTETLRTSAQTFAILLHVATREEDSSSILPHVHTLILDAVNITTNLFGKLRCFLALRRNILHTIKIYESAVRQSQVEELEGFVKVFWDKKEPSVLLHDMLLGDDVDHETLAGNISPVSFDLNGVDTTNPFEPAEECDDV</sequence>
<dbReference type="Proteomes" id="UP000814033">
    <property type="component" value="Unassembled WGS sequence"/>
</dbReference>
<proteinExistence type="predicted"/>